<sequence>MKAVVFDIGNVLVRWDPVAAFEDDLGGRQQAEAFLRRIDFDARNLRADAGSSFADLAQELDDAGDHALLAAYPARFGRTIAETIDGSWALLDRLAGAGLEIHAITNWSAETWPEGAAVHPRLGTAFGTVIVSGELGMVKPDPAIFEFFCQHTGLAPQDCLFIDDKEENCAAAMRVGMQAEIFTAPDALEAALQRRGLL</sequence>
<dbReference type="OrthoDB" id="9807742at2"/>
<protein>
    <submittedName>
        <fullName evidence="1">2-haloacid dehalogenase</fullName>
    </submittedName>
</protein>
<dbReference type="STRING" id="591205.SAMN05421538_101437"/>
<reference evidence="1 2" key="1">
    <citation type="submission" date="2016-10" db="EMBL/GenBank/DDBJ databases">
        <authorList>
            <person name="de Groot N.N."/>
        </authorList>
    </citation>
    <scope>NUCLEOTIDE SEQUENCE [LARGE SCALE GENOMIC DNA]</scope>
    <source>
        <strain evidence="1 2">DSM 22220</strain>
    </source>
</reference>
<evidence type="ECO:0000313" key="2">
    <source>
        <dbReference type="Proteomes" id="UP000199344"/>
    </source>
</evidence>
<evidence type="ECO:0000313" key="1">
    <source>
        <dbReference type="EMBL" id="SDD35337.1"/>
    </source>
</evidence>
<name>A0A1G6U417_9RHOB</name>
<dbReference type="CDD" id="cd02603">
    <property type="entry name" value="HAD_sEH-N_like"/>
    <property type="match status" value="1"/>
</dbReference>
<organism evidence="1 2">
    <name type="scientific">Paracoccus isoporae</name>
    <dbReference type="NCBI Taxonomy" id="591205"/>
    <lineage>
        <taxon>Bacteria</taxon>
        <taxon>Pseudomonadati</taxon>
        <taxon>Pseudomonadota</taxon>
        <taxon>Alphaproteobacteria</taxon>
        <taxon>Rhodobacterales</taxon>
        <taxon>Paracoccaceae</taxon>
        <taxon>Paracoccus</taxon>
    </lineage>
</organism>
<dbReference type="RefSeq" id="WP_090520429.1">
    <property type="nucleotide sequence ID" value="NZ_FNAH01000001.1"/>
</dbReference>
<dbReference type="InterPro" id="IPR036412">
    <property type="entry name" value="HAD-like_sf"/>
</dbReference>
<dbReference type="Proteomes" id="UP000199344">
    <property type="component" value="Unassembled WGS sequence"/>
</dbReference>
<dbReference type="SFLD" id="SFLDG01129">
    <property type="entry name" value="C1.5:_HAD__Beta-PGM__Phosphata"/>
    <property type="match status" value="1"/>
</dbReference>
<dbReference type="SFLD" id="SFLDS00003">
    <property type="entry name" value="Haloacid_Dehalogenase"/>
    <property type="match status" value="1"/>
</dbReference>
<dbReference type="NCBIfam" id="TIGR01509">
    <property type="entry name" value="HAD-SF-IA-v3"/>
    <property type="match status" value="1"/>
</dbReference>
<gene>
    <name evidence="1" type="ORF">SAMN05421538_101437</name>
</gene>
<dbReference type="PRINTS" id="PR00413">
    <property type="entry name" value="HADHALOGNASE"/>
</dbReference>
<dbReference type="SUPFAM" id="SSF56784">
    <property type="entry name" value="HAD-like"/>
    <property type="match status" value="1"/>
</dbReference>
<dbReference type="PANTHER" id="PTHR43611:SF3">
    <property type="entry name" value="FLAVIN MONONUCLEOTIDE HYDROLASE 1, CHLOROPLATIC"/>
    <property type="match status" value="1"/>
</dbReference>
<dbReference type="EMBL" id="FNAH01000001">
    <property type="protein sequence ID" value="SDD35337.1"/>
    <property type="molecule type" value="Genomic_DNA"/>
</dbReference>
<accession>A0A1G6U417</accession>
<dbReference type="InterPro" id="IPR023214">
    <property type="entry name" value="HAD_sf"/>
</dbReference>
<keyword evidence="2" id="KW-1185">Reference proteome</keyword>
<dbReference type="AlphaFoldDB" id="A0A1G6U417"/>
<dbReference type="InterPro" id="IPR006439">
    <property type="entry name" value="HAD-SF_hydro_IA"/>
</dbReference>
<dbReference type="Pfam" id="PF00702">
    <property type="entry name" value="Hydrolase"/>
    <property type="match status" value="1"/>
</dbReference>
<dbReference type="Gene3D" id="3.40.50.1000">
    <property type="entry name" value="HAD superfamily/HAD-like"/>
    <property type="match status" value="1"/>
</dbReference>
<proteinExistence type="predicted"/>
<dbReference type="PANTHER" id="PTHR43611">
    <property type="entry name" value="ALPHA-D-GLUCOSE 1-PHOSPHATE PHOSPHATASE"/>
    <property type="match status" value="1"/>
</dbReference>